<comment type="subcellular location">
    <subcellularLocation>
        <location evidence="1">Cell membrane</location>
        <topology evidence="1">Multi-pass membrane protein</topology>
    </subcellularLocation>
</comment>
<keyword evidence="18" id="KW-1185">Reference proteome</keyword>
<dbReference type="GO" id="GO:0006508">
    <property type="term" value="P:proteolysis"/>
    <property type="evidence" value="ECO:0007669"/>
    <property type="project" value="InterPro"/>
</dbReference>
<evidence type="ECO:0000256" key="3">
    <source>
        <dbReference type="ARBA" id="ARBA00022475"/>
    </source>
</evidence>
<keyword evidence="7 17" id="KW-0067">ATP-binding</keyword>
<keyword evidence="5" id="KW-0204">Cytolysis</keyword>
<evidence type="ECO:0000256" key="9">
    <source>
        <dbReference type="ARBA" id="ARBA00023136"/>
    </source>
</evidence>
<sequence>MRQTETSECGLVCLAIAADKLGAKTDISTLRRKYQISSRGMTLKEVRDVAADMGMVGRAVSCEIGELAELKTPAILHWGFHHFVVLERVKRGKVVIQDPASGRVTLSMKQVSAKFTGVAMELSATADFVRRQEKSPLSLGSWFRVVPTMYAPLGQILLLSLLLQAYIVASPFYMQLAIDQAALKGDHDVLAVLAIGFGLFCVFNAGASLLRGIVSAKLTAMLNWDMTIRLFRHMLRLPLPWYQRRKLADILSRFDAIGPVRDLMSGALVSTLVDGVLAIVTLIMMLVVSAKLALIVCGGLLLYIVMRLAAMPLSIRYGSEAISARIAENGKRIESVRAIQTIKVMGAESARESDWANRFAATIKCDQRSILFNLSFTTVQTLFDGIIRVFLVYLGAGAIISGDMSVGVFYAFLSYQSQFSDKASALFNQLVSWRMTDIYSYRLADIVMSPKEAGIDNAGGPAMQIEGALEFRQLAFSYSPLEAAVFHNVSFSIKPGEFVAIAGPSGAGKSTLLKVMCGLYPATQGEVLIDGRSLASWGPRAVRRSLGVVMQDDELLSGSIAENVAFFDEHIDMAHVWSCLEQASLTADVMAMPMREETLIGDMGSTLSGGQKQRLLLARALYRRPSILVLDEATSHLDMAREFEINKALQKLPLTRIIVAHRKETIAAADRVIYLNGGTIVYDSQQEQAAAAAQVPAPTESAA</sequence>
<evidence type="ECO:0000313" key="18">
    <source>
        <dbReference type="Proteomes" id="UP000184339"/>
    </source>
</evidence>
<reference evidence="18" key="1">
    <citation type="submission" date="2016-11" db="EMBL/GenBank/DDBJ databases">
        <authorList>
            <person name="Varghese N."/>
            <person name="Submissions S."/>
        </authorList>
    </citation>
    <scope>NUCLEOTIDE SEQUENCE [LARGE SCALE GENOMIC DNA]</scope>
    <source>
        <strain evidence="18">Sac-22</strain>
    </source>
</reference>
<dbReference type="PANTHER" id="PTHR24221:SF606">
    <property type="entry name" value="COLICIN V SECRETION-PROCESSING ATP-BINDING PROTEIN"/>
    <property type="match status" value="1"/>
</dbReference>
<evidence type="ECO:0000256" key="11">
    <source>
        <dbReference type="ARBA" id="ARBA00061173"/>
    </source>
</evidence>
<evidence type="ECO:0000256" key="10">
    <source>
        <dbReference type="ARBA" id="ARBA00055355"/>
    </source>
</evidence>
<evidence type="ECO:0000256" key="7">
    <source>
        <dbReference type="ARBA" id="ARBA00022840"/>
    </source>
</evidence>
<dbReference type="Gene3D" id="3.90.70.10">
    <property type="entry name" value="Cysteine proteinases"/>
    <property type="match status" value="1"/>
</dbReference>
<evidence type="ECO:0000259" key="14">
    <source>
        <dbReference type="PROSITE" id="PS50893"/>
    </source>
</evidence>
<evidence type="ECO:0000256" key="6">
    <source>
        <dbReference type="ARBA" id="ARBA00022741"/>
    </source>
</evidence>
<comment type="similarity">
    <text evidence="11">Belongs to the ABC transporter superfamily. Cyclolysin exporter (TC 3.A.1.109.2) family.</text>
</comment>
<evidence type="ECO:0000256" key="2">
    <source>
        <dbReference type="ARBA" id="ARBA00022448"/>
    </source>
</evidence>
<feature type="domain" description="ABC transmembrane type-1" evidence="15">
    <location>
        <begin position="156"/>
        <end position="435"/>
    </location>
</feature>
<evidence type="ECO:0000313" key="17">
    <source>
        <dbReference type="EMBL" id="SHN19687.1"/>
    </source>
</evidence>
<keyword evidence="5" id="KW-0354">Hemolysis</keyword>
<evidence type="ECO:0000256" key="4">
    <source>
        <dbReference type="ARBA" id="ARBA00022692"/>
    </source>
</evidence>
<dbReference type="PROSITE" id="PS50893">
    <property type="entry name" value="ABC_TRANSPORTER_2"/>
    <property type="match status" value="1"/>
</dbReference>
<evidence type="ECO:0000256" key="1">
    <source>
        <dbReference type="ARBA" id="ARBA00004651"/>
    </source>
</evidence>
<dbReference type="Gene3D" id="1.20.1560.10">
    <property type="entry name" value="ABC transporter type 1, transmembrane domain"/>
    <property type="match status" value="1"/>
</dbReference>
<dbReference type="InterPro" id="IPR036640">
    <property type="entry name" value="ABC1_TM_sf"/>
</dbReference>
<dbReference type="InterPro" id="IPR011527">
    <property type="entry name" value="ABC1_TM_dom"/>
</dbReference>
<dbReference type="GO" id="GO:0034040">
    <property type="term" value="F:ATPase-coupled lipid transmembrane transporter activity"/>
    <property type="evidence" value="ECO:0007669"/>
    <property type="project" value="TreeGrafter"/>
</dbReference>
<dbReference type="AlphaFoldDB" id="A0A1M7PR48"/>
<dbReference type="GO" id="GO:0140359">
    <property type="term" value="F:ABC-type transporter activity"/>
    <property type="evidence" value="ECO:0007669"/>
    <property type="project" value="InterPro"/>
</dbReference>
<keyword evidence="9 13" id="KW-0472">Membrane</keyword>
<dbReference type="GO" id="GO:0031640">
    <property type="term" value="P:killing of cells of another organism"/>
    <property type="evidence" value="ECO:0007669"/>
    <property type="project" value="UniProtKB-KW"/>
</dbReference>
<keyword evidence="3" id="KW-1003">Cell membrane</keyword>
<dbReference type="FunFam" id="3.40.50.300:FF:000299">
    <property type="entry name" value="ABC transporter ATP-binding protein/permease"/>
    <property type="match status" value="1"/>
</dbReference>
<dbReference type="Pfam" id="PF03412">
    <property type="entry name" value="Peptidase_C39"/>
    <property type="match status" value="1"/>
</dbReference>
<evidence type="ECO:0000259" key="15">
    <source>
        <dbReference type="PROSITE" id="PS50929"/>
    </source>
</evidence>
<dbReference type="GO" id="GO:0016887">
    <property type="term" value="F:ATP hydrolysis activity"/>
    <property type="evidence" value="ECO:0007669"/>
    <property type="project" value="InterPro"/>
</dbReference>
<dbReference type="InterPro" id="IPR003439">
    <property type="entry name" value="ABC_transporter-like_ATP-bd"/>
</dbReference>
<dbReference type="PANTHER" id="PTHR24221">
    <property type="entry name" value="ATP-BINDING CASSETTE SUB-FAMILY B"/>
    <property type="match status" value="1"/>
</dbReference>
<dbReference type="EMBL" id="FRCX01000005">
    <property type="protein sequence ID" value="SHN19687.1"/>
    <property type="molecule type" value="Genomic_DNA"/>
</dbReference>
<feature type="transmembrane region" description="Helical" evidence="13">
    <location>
        <begin position="263"/>
        <end position="286"/>
    </location>
</feature>
<dbReference type="SMART" id="SM00382">
    <property type="entry name" value="AAA"/>
    <property type="match status" value="1"/>
</dbReference>
<evidence type="ECO:0000256" key="5">
    <source>
        <dbReference type="ARBA" id="ARBA00022735"/>
    </source>
</evidence>
<evidence type="ECO:0000256" key="8">
    <source>
        <dbReference type="ARBA" id="ARBA00022989"/>
    </source>
</evidence>
<dbReference type="CDD" id="cd18567">
    <property type="entry name" value="ABC_6TM_CvaB_RaxB_like"/>
    <property type="match status" value="1"/>
</dbReference>
<dbReference type="SUPFAM" id="SSF52540">
    <property type="entry name" value="P-loop containing nucleoside triphosphate hydrolases"/>
    <property type="match status" value="1"/>
</dbReference>
<dbReference type="GO" id="GO:0005886">
    <property type="term" value="C:plasma membrane"/>
    <property type="evidence" value="ECO:0007669"/>
    <property type="project" value="UniProtKB-SubCell"/>
</dbReference>
<feature type="transmembrane region" description="Helical" evidence="13">
    <location>
        <begin position="189"/>
        <end position="210"/>
    </location>
</feature>
<dbReference type="InterPro" id="IPR039421">
    <property type="entry name" value="Type_1_exporter"/>
</dbReference>
<name>A0A1M7PR48_9BURK</name>
<dbReference type="InterPro" id="IPR003593">
    <property type="entry name" value="AAA+_ATPase"/>
</dbReference>
<dbReference type="Pfam" id="PF00005">
    <property type="entry name" value="ABC_tran"/>
    <property type="match status" value="1"/>
</dbReference>
<dbReference type="STRING" id="551987.SAMN05192549_105310"/>
<protein>
    <recommendedName>
        <fullName evidence="12">Cyclolysin secretion/processing ATP-binding protein CyaB</fullName>
    </recommendedName>
</protein>
<feature type="domain" description="Peptidase C39" evidence="16">
    <location>
        <begin position="3"/>
        <end position="122"/>
    </location>
</feature>
<dbReference type="Pfam" id="PF00664">
    <property type="entry name" value="ABC_membrane"/>
    <property type="match status" value="1"/>
</dbReference>
<dbReference type="InterPro" id="IPR027417">
    <property type="entry name" value="P-loop_NTPase"/>
</dbReference>
<dbReference type="GO" id="GO:0005524">
    <property type="term" value="F:ATP binding"/>
    <property type="evidence" value="ECO:0007669"/>
    <property type="project" value="UniProtKB-KW"/>
</dbReference>
<keyword evidence="4 13" id="KW-0812">Transmembrane</keyword>
<feature type="transmembrane region" description="Helical" evidence="13">
    <location>
        <begin position="390"/>
        <end position="413"/>
    </location>
</feature>
<accession>A0A1M7PR48</accession>
<dbReference type="PROSITE" id="PS00211">
    <property type="entry name" value="ABC_TRANSPORTER_1"/>
    <property type="match status" value="1"/>
</dbReference>
<dbReference type="PROSITE" id="PS50929">
    <property type="entry name" value="ABC_TM1F"/>
    <property type="match status" value="1"/>
</dbReference>
<organism evidence="17 18">
    <name type="scientific">Duganella sacchari</name>
    <dbReference type="NCBI Taxonomy" id="551987"/>
    <lineage>
        <taxon>Bacteria</taxon>
        <taxon>Pseudomonadati</taxon>
        <taxon>Pseudomonadota</taxon>
        <taxon>Betaproteobacteria</taxon>
        <taxon>Burkholderiales</taxon>
        <taxon>Oxalobacteraceae</taxon>
        <taxon>Telluria group</taxon>
        <taxon>Duganella</taxon>
    </lineage>
</organism>
<keyword evidence="2" id="KW-0813">Transport</keyword>
<dbReference type="Proteomes" id="UP000184339">
    <property type="component" value="Unassembled WGS sequence"/>
</dbReference>
<gene>
    <name evidence="17" type="ORF">SAMN05192549_105310</name>
</gene>
<dbReference type="PROSITE" id="PS50990">
    <property type="entry name" value="PEPTIDASE_C39"/>
    <property type="match status" value="1"/>
</dbReference>
<evidence type="ECO:0000256" key="13">
    <source>
        <dbReference type="SAM" id="Phobius"/>
    </source>
</evidence>
<keyword evidence="8 13" id="KW-1133">Transmembrane helix</keyword>
<feature type="transmembrane region" description="Helical" evidence="13">
    <location>
        <begin position="149"/>
        <end position="169"/>
    </location>
</feature>
<proteinExistence type="inferred from homology"/>
<dbReference type="InterPro" id="IPR017871">
    <property type="entry name" value="ABC_transporter-like_CS"/>
</dbReference>
<dbReference type="RefSeq" id="WP_208861890.1">
    <property type="nucleotide sequence ID" value="NZ_FRCX01000005.1"/>
</dbReference>
<evidence type="ECO:0000259" key="16">
    <source>
        <dbReference type="PROSITE" id="PS50990"/>
    </source>
</evidence>
<evidence type="ECO:0000256" key="12">
    <source>
        <dbReference type="ARBA" id="ARBA00072252"/>
    </source>
</evidence>
<dbReference type="SUPFAM" id="SSF90123">
    <property type="entry name" value="ABC transporter transmembrane region"/>
    <property type="match status" value="1"/>
</dbReference>
<dbReference type="GO" id="GO:0008233">
    <property type="term" value="F:peptidase activity"/>
    <property type="evidence" value="ECO:0007669"/>
    <property type="project" value="InterPro"/>
</dbReference>
<keyword evidence="6" id="KW-0547">Nucleotide-binding</keyword>
<dbReference type="InterPro" id="IPR005074">
    <property type="entry name" value="Peptidase_C39"/>
</dbReference>
<dbReference type="Gene3D" id="3.40.50.300">
    <property type="entry name" value="P-loop containing nucleotide triphosphate hydrolases"/>
    <property type="match status" value="1"/>
</dbReference>
<feature type="transmembrane region" description="Helical" evidence="13">
    <location>
        <begin position="292"/>
        <end position="310"/>
    </location>
</feature>
<comment type="function">
    <text evidence="10">Involved in the export of calmodulin-sensitive adenylate cyclase-hemolysin (cyclolysin).</text>
</comment>
<feature type="domain" description="ABC transporter" evidence="14">
    <location>
        <begin position="469"/>
        <end position="702"/>
    </location>
</feature>